<dbReference type="AlphaFoldDB" id="A0AAE0E233"/>
<keyword evidence="1" id="KW-0472">Membrane</keyword>
<dbReference type="EMBL" id="JANJYJ010000006">
    <property type="protein sequence ID" value="KAK3204685.1"/>
    <property type="molecule type" value="Genomic_DNA"/>
</dbReference>
<name>A0AAE0E233_9ROSI</name>
<evidence type="ECO:0000313" key="3">
    <source>
        <dbReference type="Proteomes" id="UP001281410"/>
    </source>
</evidence>
<keyword evidence="1" id="KW-0812">Transmembrane</keyword>
<sequence length="103" mass="11326">MILVLHKTQVLQNQVHAGTLFSSTHLRPPVAAIDTPLLTPPVTGEAYRVVLSLRRTLLESLYVQRAASSGVTLSLFVGGFGFSFVCVFRVDSVMGFEDYVNRD</sequence>
<gene>
    <name evidence="2" type="ORF">Dsin_018731</name>
</gene>
<keyword evidence="1" id="KW-1133">Transmembrane helix</keyword>
<keyword evidence="3" id="KW-1185">Reference proteome</keyword>
<reference evidence="2" key="1">
    <citation type="journal article" date="2023" name="Plant J.">
        <title>Genome sequences and population genomics provide insights into the demographic history, inbreeding, and mutation load of two 'living fossil' tree species of Dipteronia.</title>
        <authorList>
            <person name="Feng Y."/>
            <person name="Comes H.P."/>
            <person name="Chen J."/>
            <person name="Zhu S."/>
            <person name="Lu R."/>
            <person name="Zhang X."/>
            <person name="Li P."/>
            <person name="Qiu J."/>
            <person name="Olsen K.M."/>
            <person name="Qiu Y."/>
        </authorList>
    </citation>
    <scope>NUCLEOTIDE SEQUENCE</scope>
    <source>
        <strain evidence="2">NBL</strain>
    </source>
</reference>
<feature type="transmembrane region" description="Helical" evidence="1">
    <location>
        <begin position="66"/>
        <end position="88"/>
    </location>
</feature>
<protein>
    <recommendedName>
        <fullName evidence="4">Transmembrane protein</fullName>
    </recommendedName>
</protein>
<evidence type="ECO:0008006" key="4">
    <source>
        <dbReference type="Google" id="ProtNLM"/>
    </source>
</evidence>
<evidence type="ECO:0000256" key="1">
    <source>
        <dbReference type="SAM" id="Phobius"/>
    </source>
</evidence>
<proteinExistence type="predicted"/>
<evidence type="ECO:0000313" key="2">
    <source>
        <dbReference type="EMBL" id="KAK3204685.1"/>
    </source>
</evidence>
<comment type="caution">
    <text evidence="2">The sequence shown here is derived from an EMBL/GenBank/DDBJ whole genome shotgun (WGS) entry which is preliminary data.</text>
</comment>
<dbReference type="Proteomes" id="UP001281410">
    <property type="component" value="Unassembled WGS sequence"/>
</dbReference>
<organism evidence="2 3">
    <name type="scientific">Dipteronia sinensis</name>
    <dbReference type="NCBI Taxonomy" id="43782"/>
    <lineage>
        <taxon>Eukaryota</taxon>
        <taxon>Viridiplantae</taxon>
        <taxon>Streptophyta</taxon>
        <taxon>Embryophyta</taxon>
        <taxon>Tracheophyta</taxon>
        <taxon>Spermatophyta</taxon>
        <taxon>Magnoliopsida</taxon>
        <taxon>eudicotyledons</taxon>
        <taxon>Gunneridae</taxon>
        <taxon>Pentapetalae</taxon>
        <taxon>rosids</taxon>
        <taxon>malvids</taxon>
        <taxon>Sapindales</taxon>
        <taxon>Sapindaceae</taxon>
        <taxon>Hippocastanoideae</taxon>
        <taxon>Acereae</taxon>
        <taxon>Dipteronia</taxon>
    </lineage>
</organism>
<accession>A0AAE0E233</accession>